<evidence type="ECO:0000313" key="1">
    <source>
        <dbReference type="EMBL" id="MCR9016349.1"/>
    </source>
</evidence>
<organism evidence="1 2">
    <name type="scientific">Aquiflexum gelatinilyticum</name>
    <dbReference type="NCBI Taxonomy" id="2961943"/>
    <lineage>
        <taxon>Bacteria</taxon>
        <taxon>Pseudomonadati</taxon>
        <taxon>Bacteroidota</taxon>
        <taxon>Cytophagia</taxon>
        <taxon>Cytophagales</taxon>
        <taxon>Cyclobacteriaceae</taxon>
        <taxon>Aquiflexum</taxon>
    </lineage>
</organism>
<dbReference type="AlphaFoldDB" id="A0A9X2PB37"/>
<keyword evidence="2" id="KW-1185">Reference proteome</keyword>
<dbReference type="EMBL" id="JANSUY010000014">
    <property type="protein sequence ID" value="MCR9016349.1"/>
    <property type="molecule type" value="Genomic_DNA"/>
</dbReference>
<protein>
    <submittedName>
        <fullName evidence="1">Uncharacterized protein</fullName>
    </submittedName>
</protein>
<comment type="caution">
    <text evidence="1">The sequence shown here is derived from an EMBL/GenBank/DDBJ whole genome shotgun (WGS) entry which is preliminary data.</text>
</comment>
<name>A0A9X2PB37_9BACT</name>
<dbReference type="RefSeq" id="WP_113925238.1">
    <property type="nucleotide sequence ID" value="NZ_JANSUY010000014.1"/>
</dbReference>
<gene>
    <name evidence="1" type="ORF">NU887_14990</name>
</gene>
<sequence>MNIHCTFGMFKIIQSVSNEDELLVLSEWESLKKLFEANRIFLVNNNDAVFGVYLAKKECMDAMNEMIKNIDYRDWDHLKLEKDHYYVRSNA</sequence>
<accession>A0A9X2PB37</accession>
<dbReference type="Proteomes" id="UP001142175">
    <property type="component" value="Unassembled WGS sequence"/>
</dbReference>
<proteinExistence type="predicted"/>
<reference evidence="1" key="1">
    <citation type="submission" date="2022-08" db="EMBL/GenBank/DDBJ databases">
        <authorList>
            <person name="Zhang D."/>
        </authorList>
    </citation>
    <scope>NUCLEOTIDE SEQUENCE</scope>
    <source>
        <strain evidence="1">XJ19-11</strain>
    </source>
</reference>
<evidence type="ECO:0000313" key="2">
    <source>
        <dbReference type="Proteomes" id="UP001142175"/>
    </source>
</evidence>